<comment type="caution">
    <text evidence="1">The sequence shown here is derived from an EMBL/GenBank/DDBJ whole genome shotgun (WGS) entry which is preliminary data.</text>
</comment>
<evidence type="ECO:0000313" key="1">
    <source>
        <dbReference type="EMBL" id="MBS8121746.1"/>
    </source>
</evidence>
<keyword evidence="2" id="KW-1185">Reference proteome</keyword>
<name>A0ABS5QM05_9BACT</name>
<dbReference type="EMBL" id="JAEDAM010000013">
    <property type="protein sequence ID" value="MBS8121746.1"/>
    <property type="molecule type" value="Genomic_DNA"/>
</dbReference>
<sequence>MRNYEKGFWIEKNIGNNSFHYEEREKKGEKLKIYVAKLIEGTIKDIKIGENPSIRGKNENNKIIFYNGLKNFVKIKGKQIYIFDNHNHALYFWYIMQEKYLLKKGANLIHIDQHSDLKDGKHIENINIENIFYLTNYILNVGNYIIPAQKMGIISNNIQVRTNYKLKEIVSKNFDKESTILNIDLDFWHPDMINDDEKINNVKKIIDKIKYITISTSPYFIDQKIAINILKKLLQ</sequence>
<organism evidence="1 2">
    <name type="scientific">Candidatus Vampirococcus lugosii</name>
    <dbReference type="NCBI Taxonomy" id="2789015"/>
    <lineage>
        <taxon>Bacteria</taxon>
        <taxon>Candidatus Absconditibacteriota</taxon>
        <taxon>Vampirococcus</taxon>
    </lineage>
</organism>
<accession>A0ABS5QM05</accession>
<reference evidence="1 2" key="1">
    <citation type="journal article" date="2021" name="Nat. Commun.">
        <title>Reductive evolution and unique predatory mode in the CPR bacterium Vampirococcus lugosii.</title>
        <authorList>
            <person name="Moreira D."/>
            <person name="Zivanovic Y."/>
            <person name="Lopez-Archilla A.I."/>
            <person name="Iniesto M."/>
            <person name="Lopez-Garcia P."/>
        </authorList>
    </citation>
    <scope>NUCLEOTIDE SEQUENCE [LARGE SCALE GENOMIC DNA]</scope>
    <source>
        <strain evidence="1">Chiprana</strain>
    </source>
</reference>
<dbReference type="Pfam" id="PF12640">
    <property type="entry name" value="UPF0489"/>
    <property type="match status" value="1"/>
</dbReference>
<dbReference type="Proteomes" id="UP000680365">
    <property type="component" value="Unassembled WGS sequence"/>
</dbReference>
<dbReference type="InterPro" id="IPR024131">
    <property type="entry name" value="UPF0489"/>
</dbReference>
<proteinExistence type="predicted"/>
<protein>
    <submittedName>
        <fullName evidence="1">Uncharacterized protein</fullName>
    </submittedName>
</protein>
<evidence type="ECO:0000313" key="2">
    <source>
        <dbReference type="Proteomes" id="UP000680365"/>
    </source>
</evidence>
<gene>
    <name evidence="1" type="ORF">VAMP_22n269</name>
</gene>
<dbReference type="RefSeq" id="WP_213348580.1">
    <property type="nucleotide sequence ID" value="NZ_JAEDAM010000013.1"/>
</dbReference>